<dbReference type="EMBL" id="CP011452">
    <property type="protein sequence ID" value="AKH43696.1"/>
    <property type="molecule type" value="Genomic_DNA"/>
</dbReference>
<sequence>MTLIKCHNAIERGDNEVRTVRGKGTEEARLRKMSIISSLPPTPDCVKYENPV</sequence>
<dbReference type="AlphaFoldDB" id="A0A0F7KWX6"/>
<evidence type="ECO:0000313" key="2">
    <source>
        <dbReference type="Proteomes" id="UP000034392"/>
    </source>
</evidence>
<gene>
    <name evidence="1" type="ORF">WYH_02666</name>
</gene>
<accession>A0A0F7KWX6</accession>
<dbReference type="KEGG" id="aay:WYH_02666"/>
<dbReference type="PATRIC" id="fig|1267766.3.peg.2701"/>
<proteinExistence type="predicted"/>
<name>A0A0F7KWX6_9SPHN</name>
<evidence type="ECO:0000313" key="1">
    <source>
        <dbReference type="EMBL" id="AKH43696.1"/>
    </source>
</evidence>
<reference evidence="1" key="1">
    <citation type="submission" date="2015-05" db="EMBL/GenBank/DDBJ databases">
        <title>The complete genome of Altererythrobacter atlanticus strain 26DY36.</title>
        <authorList>
            <person name="Wu Y.-H."/>
            <person name="Cheng H."/>
            <person name="Wu X.-W."/>
        </authorList>
    </citation>
    <scope>NUCLEOTIDE SEQUENCE [LARGE SCALE GENOMIC DNA]</scope>
    <source>
        <strain evidence="1">26DY36</strain>
    </source>
</reference>
<dbReference type="Proteomes" id="UP000034392">
    <property type="component" value="Chromosome"/>
</dbReference>
<organism evidence="1 2">
    <name type="scientific">Croceibacterium atlanticum</name>
    <dbReference type="NCBI Taxonomy" id="1267766"/>
    <lineage>
        <taxon>Bacteria</taxon>
        <taxon>Pseudomonadati</taxon>
        <taxon>Pseudomonadota</taxon>
        <taxon>Alphaproteobacteria</taxon>
        <taxon>Sphingomonadales</taxon>
        <taxon>Erythrobacteraceae</taxon>
        <taxon>Croceibacterium</taxon>
    </lineage>
</organism>
<protein>
    <submittedName>
        <fullName evidence="1">Uncharacterized protein</fullName>
    </submittedName>
</protein>
<dbReference type="STRING" id="1267766.WYH_02666"/>
<keyword evidence="2" id="KW-1185">Reference proteome</keyword>